<organism evidence="12 13">
    <name type="scientific">Pseudomonas cremoricolorata</name>
    <dbReference type="NCBI Taxonomy" id="157783"/>
    <lineage>
        <taxon>Bacteria</taxon>
        <taxon>Pseudomonadati</taxon>
        <taxon>Pseudomonadota</taxon>
        <taxon>Gammaproteobacteria</taxon>
        <taxon>Pseudomonadales</taxon>
        <taxon>Pseudomonadaceae</taxon>
        <taxon>Pseudomonas</taxon>
    </lineage>
</organism>
<dbReference type="Gene3D" id="3.30.565.10">
    <property type="entry name" value="Histidine kinase-like ATPase, C-terminal domain"/>
    <property type="match status" value="1"/>
</dbReference>
<dbReference type="InterPro" id="IPR000014">
    <property type="entry name" value="PAS"/>
</dbReference>
<evidence type="ECO:0000259" key="11">
    <source>
        <dbReference type="PROSITE" id="PS50113"/>
    </source>
</evidence>
<feature type="domain" description="Response regulatory" evidence="9">
    <location>
        <begin position="567"/>
        <end position="683"/>
    </location>
</feature>
<dbReference type="Pfam" id="PF00512">
    <property type="entry name" value="HisKA"/>
    <property type="match status" value="1"/>
</dbReference>
<dbReference type="SUPFAM" id="SSF55785">
    <property type="entry name" value="PYP-like sensor domain (PAS domain)"/>
    <property type="match status" value="2"/>
</dbReference>
<dbReference type="EC" id="2.7.13.3" evidence="2"/>
<dbReference type="SUPFAM" id="SSF55874">
    <property type="entry name" value="ATPase domain of HSP90 chaperone/DNA topoisomerase II/histidine kinase"/>
    <property type="match status" value="1"/>
</dbReference>
<dbReference type="RefSeq" id="WP_038413779.1">
    <property type="nucleotide sequence ID" value="NZ_CP009455.1"/>
</dbReference>
<dbReference type="EMBL" id="CP009455">
    <property type="protein sequence ID" value="AIR91091.1"/>
    <property type="molecule type" value="Genomic_DNA"/>
</dbReference>
<dbReference type="PROSITE" id="PS50113">
    <property type="entry name" value="PAC"/>
    <property type="match status" value="2"/>
</dbReference>
<feature type="coiled-coil region" evidence="6">
    <location>
        <begin position="273"/>
        <end position="311"/>
    </location>
</feature>
<dbReference type="SMART" id="SM00387">
    <property type="entry name" value="HATPase_c"/>
    <property type="match status" value="1"/>
</dbReference>
<keyword evidence="3 5" id="KW-0597">Phosphoprotein</keyword>
<feature type="domain" description="PAS" evidence="10">
    <location>
        <begin position="152"/>
        <end position="227"/>
    </location>
</feature>
<dbReference type="Proteomes" id="UP000029493">
    <property type="component" value="Chromosome"/>
</dbReference>
<dbReference type="KEGG" id="psw:LK03_18260"/>
<dbReference type="PANTHER" id="PTHR43065:SF42">
    <property type="entry name" value="TWO-COMPONENT SENSOR PPRA"/>
    <property type="match status" value="1"/>
</dbReference>
<dbReference type="InterPro" id="IPR011006">
    <property type="entry name" value="CheY-like_superfamily"/>
</dbReference>
<feature type="domain" description="PAC" evidence="11">
    <location>
        <begin position="103"/>
        <end position="155"/>
    </location>
</feature>
<evidence type="ECO:0000256" key="7">
    <source>
        <dbReference type="SAM" id="MobiDB-lite"/>
    </source>
</evidence>
<evidence type="ECO:0000259" key="10">
    <source>
        <dbReference type="PROSITE" id="PS50112"/>
    </source>
</evidence>
<dbReference type="PROSITE" id="PS50109">
    <property type="entry name" value="HIS_KIN"/>
    <property type="match status" value="1"/>
</dbReference>
<dbReference type="InterPro" id="IPR036890">
    <property type="entry name" value="HATPase_C_sf"/>
</dbReference>
<keyword evidence="4 12" id="KW-0808">Transferase</keyword>
<dbReference type="STRING" id="157783.LK03_18260"/>
<dbReference type="Gene3D" id="1.10.287.130">
    <property type="match status" value="1"/>
</dbReference>
<dbReference type="InterPro" id="IPR000700">
    <property type="entry name" value="PAS-assoc_C"/>
</dbReference>
<dbReference type="InterPro" id="IPR003661">
    <property type="entry name" value="HisK_dim/P_dom"/>
</dbReference>
<dbReference type="PROSITE" id="PS50112">
    <property type="entry name" value="PAS"/>
    <property type="match status" value="1"/>
</dbReference>
<dbReference type="CDD" id="cd00130">
    <property type="entry name" value="PAS"/>
    <property type="match status" value="2"/>
</dbReference>
<dbReference type="Gene3D" id="3.40.50.2300">
    <property type="match status" value="1"/>
</dbReference>
<feature type="compositionally biased region" description="Polar residues" evidence="7">
    <location>
        <begin position="1"/>
        <end position="12"/>
    </location>
</feature>
<evidence type="ECO:0000313" key="12">
    <source>
        <dbReference type="EMBL" id="AIR91091.1"/>
    </source>
</evidence>
<dbReference type="OrthoDB" id="9770473at2"/>
<keyword evidence="4 12" id="KW-0418">Kinase</keyword>
<dbReference type="InterPro" id="IPR013656">
    <property type="entry name" value="PAS_4"/>
</dbReference>
<dbReference type="AlphaFoldDB" id="A0A089WR77"/>
<keyword evidence="6" id="KW-0175">Coiled coil</keyword>
<dbReference type="InterPro" id="IPR005467">
    <property type="entry name" value="His_kinase_dom"/>
</dbReference>
<dbReference type="InterPro" id="IPR001789">
    <property type="entry name" value="Sig_transdc_resp-reg_receiver"/>
</dbReference>
<sequence>MDQSGNRTSPCGDTSPAASRPGTDAQERLQLALDAGAIIGTWVWDIALDRVTADERFASAFGLCAQRCMAGIAIEEAFESIHPDDREQVALQIRSAMSRGGAYRCEYRVRQGEDEYRWIEANGRAELDEHGQPVRFPGVLLDIESRRAAEAERDRMSVLLRTFTSAVPGVVYAKDLQGRMLVANHGTTELIGKPPSFYLGKTDLDFLEDKQQALQIMQTDQRIMRAGKAEQIEEQVDMPDGSAATWLSVKAPLRNDEGEIIGLIGSSMDVTARKNAEAALQELNRSLESRVSQAVAEREAAQAALRQAQKMEAVGQLTGGIAHDFNNLLAGITGSLDLIKLRLSQGRQADVERYVGVAQGAAQRAAALTHRLLAFSRRQTLQPVHTDINGLILDLEELIRRTVGPSITVKVELSPSTDTCLVDPAQVENALINLCINARDALLGGGCMTISTTSQWLEHGPDLDPELAPGRYLSICVADDGIGMSPEVLAKAFEPFFTTKEVGAGTGLGLSMIYGFAKQSGGQVRIESHPGQGTRVSLQLPSHAVSVALDERSEVSVPSPVAHAGETVLVVDDEPSVRLFVTELLSSQGYLVLEAADGQAGLQLLQSDMRIDLLVTDIGLPGTLDGRQMADAGRQLRPALPVLYMTGFAEPHVLHDCPQDQGSAVLIKPFALERLVASVSQLLGKSAGEQQDSA</sequence>
<protein>
    <recommendedName>
        <fullName evidence="2">histidine kinase</fullName>
        <ecNumber evidence="2">2.7.13.3</ecNumber>
    </recommendedName>
</protein>
<reference evidence="12 13" key="1">
    <citation type="submission" date="2014-09" db="EMBL/GenBank/DDBJ databases">
        <authorList>
            <person name="Chan K.-G."/>
        </authorList>
    </citation>
    <scope>NUCLEOTIDE SEQUENCE [LARGE SCALE GENOMIC DNA]</scope>
    <source>
        <strain evidence="12 13">ND07</strain>
    </source>
</reference>
<evidence type="ECO:0000313" key="13">
    <source>
        <dbReference type="Proteomes" id="UP000029493"/>
    </source>
</evidence>
<gene>
    <name evidence="12" type="ORF">LK03_18260</name>
</gene>
<dbReference type="Pfam" id="PF02518">
    <property type="entry name" value="HATPase_c"/>
    <property type="match status" value="1"/>
</dbReference>
<evidence type="ECO:0000256" key="2">
    <source>
        <dbReference type="ARBA" id="ARBA00012438"/>
    </source>
</evidence>
<keyword evidence="13" id="KW-1185">Reference proteome</keyword>
<evidence type="ECO:0000259" key="8">
    <source>
        <dbReference type="PROSITE" id="PS50109"/>
    </source>
</evidence>
<name>A0A089WR77_9PSED</name>
<dbReference type="InterPro" id="IPR004358">
    <property type="entry name" value="Sig_transdc_His_kin-like_C"/>
</dbReference>
<dbReference type="GO" id="GO:0000155">
    <property type="term" value="F:phosphorelay sensor kinase activity"/>
    <property type="evidence" value="ECO:0007669"/>
    <property type="project" value="InterPro"/>
</dbReference>
<evidence type="ECO:0000256" key="1">
    <source>
        <dbReference type="ARBA" id="ARBA00000085"/>
    </source>
</evidence>
<dbReference type="SUPFAM" id="SSF52172">
    <property type="entry name" value="CheY-like"/>
    <property type="match status" value="1"/>
</dbReference>
<evidence type="ECO:0000256" key="3">
    <source>
        <dbReference type="ARBA" id="ARBA00022553"/>
    </source>
</evidence>
<dbReference type="PRINTS" id="PR00344">
    <property type="entry name" value="BCTRLSENSOR"/>
</dbReference>
<dbReference type="InterPro" id="IPR003594">
    <property type="entry name" value="HATPase_dom"/>
</dbReference>
<dbReference type="Pfam" id="PF08448">
    <property type="entry name" value="PAS_4"/>
    <property type="match status" value="1"/>
</dbReference>
<evidence type="ECO:0000256" key="4">
    <source>
        <dbReference type="ARBA" id="ARBA00022777"/>
    </source>
</evidence>
<dbReference type="SUPFAM" id="SSF47384">
    <property type="entry name" value="Homodimeric domain of signal transducing histidine kinase"/>
    <property type="match status" value="1"/>
</dbReference>
<dbReference type="eggNOG" id="COG4191">
    <property type="taxonomic scope" value="Bacteria"/>
</dbReference>
<dbReference type="PROSITE" id="PS50110">
    <property type="entry name" value="RESPONSE_REGULATORY"/>
    <property type="match status" value="1"/>
</dbReference>
<dbReference type="SMART" id="SM00086">
    <property type="entry name" value="PAC"/>
    <property type="match status" value="2"/>
</dbReference>
<feature type="domain" description="PAC" evidence="11">
    <location>
        <begin position="230"/>
        <end position="282"/>
    </location>
</feature>
<dbReference type="Pfam" id="PF08447">
    <property type="entry name" value="PAS_3"/>
    <property type="match status" value="1"/>
</dbReference>
<dbReference type="InterPro" id="IPR035965">
    <property type="entry name" value="PAS-like_dom_sf"/>
</dbReference>
<feature type="region of interest" description="Disordered" evidence="7">
    <location>
        <begin position="1"/>
        <end position="23"/>
    </location>
</feature>
<dbReference type="NCBIfam" id="TIGR00229">
    <property type="entry name" value="sensory_box"/>
    <property type="match status" value="1"/>
</dbReference>
<dbReference type="eggNOG" id="COG0784">
    <property type="taxonomic scope" value="Bacteria"/>
</dbReference>
<dbReference type="InterPro" id="IPR013655">
    <property type="entry name" value="PAS_fold_3"/>
</dbReference>
<dbReference type="InterPro" id="IPR001610">
    <property type="entry name" value="PAC"/>
</dbReference>
<evidence type="ECO:0000259" key="9">
    <source>
        <dbReference type="PROSITE" id="PS50110"/>
    </source>
</evidence>
<dbReference type="Pfam" id="PF00072">
    <property type="entry name" value="Response_reg"/>
    <property type="match status" value="1"/>
</dbReference>
<dbReference type="SMART" id="SM00091">
    <property type="entry name" value="PAS"/>
    <property type="match status" value="2"/>
</dbReference>
<evidence type="ECO:0000256" key="5">
    <source>
        <dbReference type="PROSITE-ProRule" id="PRU00169"/>
    </source>
</evidence>
<proteinExistence type="predicted"/>
<feature type="modified residue" description="4-aspartylphosphate" evidence="5">
    <location>
        <position position="617"/>
    </location>
</feature>
<evidence type="ECO:0000256" key="6">
    <source>
        <dbReference type="SAM" id="Coils"/>
    </source>
</evidence>
<dbReference type="InterPro" id="IPR036097">
    <property type="entry name" value="HisK_dim/P_sf"/>
</dbReference>
<dbReference type="CDD" id="cd00082">
    <property type="entry name" value="HisKA"/>
    <property type="match status" value="1"/>
</dbReference>
<dbReference type="Gene3D" id="3.30.450.20">
    <property type="entry name" value="PAS domain"/>
    <property type="match status" value="2"/>
</dbReference>
<dbReference type="PANTHER" id="PTHR43065">
    <property type="entry name" value="SENSOR HISTIDINE KINASE"/>
    <property type="match status" value="1"/>
</dbReference>
<accession>A0A089WR77</accession>
<comment type="catalytic activity">
    <reaction evidence="1">
        <text>ATP + protein L-histidine = ADP + protein N-phospho-L-histidine.</text>
        <dbReference type="EC" id="2.7.13.3"/>
    </reaction>
</comment>
<dbReference type="SMART" id="SM00448">
    <property type="entry name" value="REC"/>
    <property type="match status" value="1"/>
</dbReference>
<dbReference type="SMART" id="SM00388">
    <property type="entry name" value="HisKA"/>
    <property type="match status" value="1"/>
</dbReference>
<feature type="domain" description="Histidine kinase" evidence="8">
    <location>
        <begin position="320"/>
        <end position="544"/>
    </location>
</feature>